<feature type="compositionally biased region" description="Low complexity" evidence="1">
    <location>
        <begin position="88"/>
        <end position="102"/>
    </location>
</feature>
<comment type="caution">
    <text evidence="2">The sequence shown here is derived from an EMBL/GenBank/DDBJ whole genome shotgun (WGS) entry which is preliminary data.</text>
</comment>
<name>A0ABV0S7I2_9TELE</name>
<organism evidence="2 3">
    <name type="scientific">Xenoophorus captivus</name>
    <dbReference type="NCBI Taxonomy" id="1517983"/>
    <lineage>
        <taxon>Eukaryota</taxon>
        <taxon>Metazoa</taxon>
        <taxon>Chordata</taxon>
        <taxon>Craniata</taxon>
        <taxon>Vertebrata</taxon>
        <taxon>Euteleostomi</taxon>
        <taxon>Actinopterygii</taxon>
        <taxon>Neopterygii</taxon>
        <taxon>Teleostei</taxon>
        <taxon>Neoteleostei</taxon>
        <taxon>Acanthomorphata</taxon>
        <taxon>Ovalentaria</taxon>
        <taxon>Atherinomorphae</taxon>
        <taxon>Cyprinodontiformes</taxon>
        <taxon>Goodeidae</taxon>
        <taxon>Xenoophorus</taxon>
    </lineage>
</organism>
<protein>
    <submittedName>
        <fullName evidence="2">Uncharacterized protein</fullName>
    </submittedName>
</protein>
<evidence type="ECO:0000256" key="1">
    <source>
        <dbReference type="SAM" id="MobiDB-lite"/>
    </source>
</evidence>
<accession>A0ABV0S7I2</accession>
<reference evidence="2 3" key="1">
    <citation type="submission" date="2021-06" db="EMBL/GenBank/DDBJ databases">
        <authorList>
            <person name="Palmer J.M."/>
        </authorList>
    </citation>
    <scope>NUCLEOTIDE SEQUENCE [LARGE SCALE GENOMIC DNA]</scope>
    <source>
        <strain evidence="2 3">XC_2019</strain>
        <tissue evidence="2">Muscle</tissue>
    </source>
</reference>
<feature type="non-terminal residue" evidence="2">
    <location>
        <position position="148"/>
    </location>
</feature>
<feature type="region of interest" description="Disordered" evidence="1">
    <location>
        <begin position="88"/>
        <end position="130"/>
    </location>
</feature>
<feature type="compositionally biased region" description="Polar residues" evidence="1">
    <location>
        <begin position="108"/>
        <end position="117"/>
    </location>
</feature>
<evidence type="ECO:0000313" key="2">
    <source>
        <dbReference type="EMBL" id="MEQ2216529.1"/>
    </source>
</evidence>
<dbReference type="EMBL" id="JAHRIN010070907">
    <property type="protein sequence ID" value="MEQ2216529.1"/>
    <property type="molecule type" value="Genomic_DNA"/>
</dbReference>
<gene>
    <name evidence="2" type="ORF">XENOCAPTIV_017680</name>
</gene>
<keyword evidence="3" id="KW-1185">Reference proteome</keyword>
<sequence length="148" mass="15614">DAGSGGFGGTGSWITTPCRYPSSGMVSLMTLMQPMNDTMANLSSLKMIDIGCSGRQTCCLGTRSPCISTGEEFPRTRLIQLFGGSQMSTHTSSVGTGTGVTTRRLGPQTATSPNQSADGARSLPPPEEPSSVMMEVLGCFQPLFWRSH</sequence>
<evidence type="ECO:0000313" key="3">
    <source>
        <dbReference type="Proteomes" id="UP001434883"/>
    </source>
</evidence>
<proteinExistence type="predicted"/>
<dbReference type="Proteomes" id="UP001434883">
    <property type="component" value="Unassembled WGS sequence"/>
</dbReference>
<feature type="non-terminal residue" evidence="2">
    <location>
        <position position="1"/>
    </location>
</feature>